<dbReference type="InterPro" id="IPR052040">
    <property type="entry name" value="GTPase/Isobutyryl-CoA_mutase"/>
</dbReference>
<dbReference type="RefSeq" id="WP_285724167.1">
    <property type="nucleotide sequence ID" value="NZ_BSDD01000002.1"/>
</dbReference>
<keyword evidence="7" id="KW-1185">Reference proteome</keyword>
<gene>
    <name evidence="6" type="ORF">GETHPA_14800</name>
</gene>
<evidence type="ECO:0000313" key="6">
    <source>
        <dbReference type="EMBL" id="GLH69947.1"/>
    </source>
</evidence>
<dbReference type="InterPro" id="IPR027417">
    <property type="entry name" value="P-loop_NTPase"/>
</dbReference>
<dbReference type="PANTHER" id="PTHR43087">
    <property type="entry name" value="LYSINE/ARGININE/ORNITHINE TRANSPORT SYSTEM KINASE"/>
    <property type="match status" value="1"/>
</dbReference>
<dbReference type="Proteomes" id="UP001165089">
    <property type="component" value="Unassembled WGS sequence"/>
</dbReference>
<evidence type="ECO:0000256" key="4">
    <source>
        <dbReference type="ARBA" id="ARBA00023134"/>
    </source>
</evidence>
<comment type="similarity">
    <text evidence="1">Belongs to the SIMIBI class G3E GTPase family. ArgK/MeaB subfamily.</text>
</comment>
<proteinExistence type="inferred from homology"/>
<dbReference type="SUPFAM" id="SSF52540">
    <property type="entry name" value="P-loop containing nucleoside triphosphate hydrolases"/>
    <property type="match status" value="1"/>
</dbReference>
<dbReference type="Gene3D" id="1.20.5.170">
    <property type="match status" value="1"/>
</dbReference>
<protein>
    <submittedName>
        <fullName evidence="6">Transporter</fullName>
    </submittedName>
</protein>
<dbReference type="CDD" id="cd03114">
    <property type="entry name" value="MMAA-like"/>
    <property type="match status" value="1"/>
</dbReference>
<evidence type="ECO:0000256" key="2">
    <source>
        <dbReference type="ARBA" id="ARBA00022741"/>
    </source>
</evidence>
<evidence type="ECO:0000256" key="5">
    <source>
        <dbReference type="ARBA" id="ARBA00023186"/>
    </source>
</evidence>
<sequence length="312" mass="32946">MDTADQLLEPLRRGHPRALARAITWMENGHPEARALMASLWPHLGRAMVIGLTGSPGAGKSTLTDQLARTLRAEGQRVGILAVDPTSPFSGGAILGDRIRMQRIAADPGIFIRSMATRGALGGLARATQDAIDLLDAANFDTVIVETVGVGQDEVDVVSCVHSCCVVLVPGMGDEIQAIKAGIMEVADLFVINKADRDGADQVEREIEAMKSLSPTRDWDPPVLRTVAAQGEGVADLLAAVRAHGAWLRTHGGLARKARERARLRFESLLAEAAVRRAKAQAGPARIEAAVRAIAEGQADPYAAVAGILGEG</sequence>
<dbReference type="EMBL" id="BSDD01000002">
    <property type="protein sequence ID" value="GLH69947.1"/>
    <property type="molecule type" value="Genomic_DNA"/>
</dbReference>
<dbReference type="PANTHER" id="PTHR43087:SF1">
    <property type="entry name" value="LAO_AO TRANSPORT SYSTEM ATPASE"/>
    <property type="match status" value="1"/>
</dbReference>
<dbReference type="Gene3D" id="3.40.50.300">
    <property type="entry name" value="P-loop containing nucleotide triphosphate hydrolases"/>
    <property type="match status" value="1"/>
</dbReference>
<dbReference type="InterPro" id="IPR005129">
    <property type="entry name" value="GTPase_ArgK"/>
</dbReference>
<evidence type="ECO:0000313" key="7">
    <source>
        <dbReference type="Proteomes" id="UP001165089"/>
    </source>
</evidence>
<comment type="caution">
    <text evidence="6">The sequence shown here is derived from an EMBL/GenBank/DDBJ whole genome shotgun (WGS) entry which is preliminary data.</text>
</comment>
<keyword evidence="4" id="KW-0342">GTP-binding</keyword>
<dbReference type="NCBIfam" id="TIGR00750">
    <property type="entry name" value="lao"/>
    <property type="match status" value="1"/>
</dbReference>
<keyword evidence="2" id="KW-0547">Nucleotide-binding</keyword>
<reference evidence="6 7" key="1">
    <citation type="journal article" date="2023" name="Antonie Van Leeuwenhoek">
        <title>Mesoterricola silvestris gen. nov., sp. nov., Mesoterricola sediminis sp. nov., Geothrix oryzae sp. nov., Geothrix edaphica sp. nov., Geothrix rubra sp. nov., and Geothrix limicola sp. nov., six novel members of Acidobacteriota isolated from soils.</title>
        <authorList>
            <person name="Itoh H."/>
            <person name="Sugisawa Y."/>
            <person name="Mise K."/>
            <person name="Xu Z."/>
            <person name="Kuniyasu M."/>
            <person name="Ushijima N."/>
            <person name="Kawano K."/>
            <person name="Kobayashi E."/>
            <person name="Shiratori Y."/>
            <person name="Masuda Y."/>
            <person name="Senoo K."/>
        </authorList>
    </citation>
    <scope>NUCLEOTIDE SEQUENCE [LARGE SCALE GENOMIC DNA]</scope>
    <source>
        <strain evidence="6 7">Red803</strain>
    </source>
</reference>
<evidence type="ECO:0000256" key="3">
    <source>
        <dbReference type="ARBA" id="ARBA00022801"/>
    </source>
</evidence>
<keyword evidence="3" id="KW-0378">Hydrolase</keyword>
<dbReference type="Pfam" id="PF03308">
    <property type="entry name" value="MeaB"/>
    <property type="match status" value="1"/>
</dbReference>
<organism evidence="6 7">
    <name type="scientific">Geothrix rubra</name>
    <dbReference type="NCBI Taxonomy" id="2927977"/>
    <lineage>
        <taxon>Bacteria</taxon>
        <taxon>Pseudomonadati</taxon>
        <taxon>Acidobacteriota</taxon>
        <taxon>Holophagae</taxon>
        <taxon>Holophagales</taxon>
        <taxon>Holophagaceae</taxon>
        <taxon>Geothrix</taxon>
    </lineage>
</organism>
<evidence type="ECO:0000256" key="1">
    <source>
        <dbReference type="ARBA" id="ARBA00009625"/>
    </source>
</evidence>
<accession>A0ABQ5Q5S1</accession>
<keyword evidence="5" id="KW-0143">Chaperone</keyword>
<name>A0ABQ5Q5S1_9BACT</name>